<comment type="caution">
    <text evidence="1">The sequence shown here is derived from an EMBL/GenBank/DDBJ whole genome shotgun (WGS) entry which is preliminary data.</text>
</comment>
<evidence type="ECO:0000313" key="2">
    <source>
        <dbReference type="Proteomes" id="UP001320706"/>
    </source>
</evidence>
<evidence type="ECO:0000313" key="1">
    <source>
        <dbReference type="EMBL" id="KAK8210099.1"/>
    </source>
</evidence>
<protein>
    <submittedName>
        <fullName evidence="1">Uncharacterized protein</fullName>
    </submittedName>
</protein>
<reference evidence="1" key="1">
    <citation type="submission" date="2024-02" db="EMBL/GenBank/DDBJ databases">
        <title>Metagenome Assembled Genome of Zalaria obscura JY119.</title>
        <authorList>
            <person name="Vighnesh L."/>
            <person name="Jagadeeshwari U."/>
            <person name="Venkata Ramana C."/>
            <person name="Sasikala C."/>
        </authorList>
    </citation>
    <scope>NUCLEOTIDE SEQUENCE</scope>
    <source>
        <strain evidence="1">JY119</strain>
    </source>
</reference>
<proteinExistence type="predicted"/>
<dbReference type="Proteomes" id="UP001320706">
    <property type="component" value="Unassembled WGS sequence"/>
</dbReference>
<name>A0ACC3SEE2_9PEZI</name>
<sequence>MPIPARISGKLRGEDTVASSHGGDYTTSRVPNAKKPKARPRSLRDTVLFPVRSLPQYTGPYHVGTMEIEVPARNPRTFSHIKRHGRHLLHLETVLMTIYYPAAGRPTGSSSRELWLGRPRLGMTAGFGHFGGIGPLGVLFFLPTMFTKLPAWRNAPLSDAKPVNQKAGKDGSKNAHAEKGPESNSKPPQFPLLVFSHGLGGTRTMYSSVCGEFASYGFVVCAVEHRDGSGPRTYVNTPPGRECTVEEEKEDCVKEKGPVRKKKGYHKVDYIFPQDNPWDTRPGKDVDRELRDAQIDLRMAEMEEAYQVLYKINEGRGEEVARDNLRKKGFKGASSHGLEDIDWSTWIGRLRLGRVTALGHSFGAATVIEMLRHHDRFKWVTQGIIYDIWGAGTRSPEHVDPKNRNHGPLLAIDSEAFTYWPENFDFVRSVVEEAKEASPAWLLTVRGTVHLSQSDFSIVYPHITSIFLKATANPQRALDLNINASLEFLKAVRPQMPSEFTDAFPNEQILNQSAATLDDIPISQLHRPKEKFTASRLRIQHEWLYRMLPPLAKRVAVKKARKEGVDAHKEVWVHSKPTEDQIQQYRERLAEDDLIPERNEIVAGSGVERTGGERTAGGRTGAGPESWEDAAGHDDERKERAQEHHEKEDNWGDCDGEKKTNAEAESG</sequence>
<dbReference type="EMBL" id="JAMKPW020000016">
    <property type="protein sequence ID" value="KAK8210099.1"/>
    <property type="molecule type" value="Genomic_DNA"/>
</dbReference>
<gene>
    <name evidence="1" type="ORF">M8818_003586</name>
</gene>
<organism evidence="1 2">
    <name type="scientific">Zalaria obscura</name>
    <dbReference type="NCBI Taxonomy" id="2024903"/>
    <lineage>
        <taxon>Eukaryota</taxon>
        <taxon>Fungi</taxon>
        <taxon>Dikarya</taxon>
        <taxon>Ascomycota</taxon>
        <taxon>Pezizomycotina</taxon>
        <taxon>Dothideomycetes</taxon>
        <taxon>Dothideomycetidae</taxon>
        <taxon>Dothideales</taxon>
        <taxon>Zalariaceae</taxon>
        <taxon>Zalaria</taxon>
    </lineage>
</organism>
<keyword evidence="2" id="KW-1185">Reference proteome</keyword>
<accession>A0ACC3SEE2</accession>